<dbReference type="GeneID" id="32878630"/>
<keyword evidence="1" id="KW-0812">Transmembrane</keyword>
<keyword evidence="1" id="KW-1133">Transmembrane helix</keyword>
<name>A0A1X9SJQ1_9VIRU</name>
<dbReference type="Proteomes" id="UP000201526">
    <property type="component" value="Segment"/>
</dbReference>
<evidence type="ECO:0000256" key="1">
    <source>
        <dbReference type="SAM" id="Phobius"/>
    </source>
</evidence>
<organism evidence="2 3">
    <name type="scientific">Sulfolobus islandicus rod-shaped virus 8</name>
    <dbReference type="NCBI Taxonomy" id="1983551"/>
    <lineage>
        <taxon>Viruses</taxon>
        <taxon>Adnaviria</taxon>
        <taxon>Zilligvirae</taxon>
        <taxon>Taleaviricota</taxon>
        <taxon>Tokiviricetes</taxon>
        <taxon>Ligamenvirales</taxon>
        <taxon>Rudiviridae</taxon>
        <taxon>Usarudivirus</taxon>
        <taxon>Usarudivirus caloris</taxon>
        <taxon>Usarudivirus SIRV8</taxon>
    </lineage>
</organism>
<reference evidence="2 3" key="1">
    <citation type="journal article" date="2017" name="Viruses">
        <title>Differentiation and structure in Sulfolobus islandicus rod-shaped virus populations.</title>
        <authorList>
            <person name="Bautista M.A."/>
            <person name="Black J.A."/>
            <person name="Youngblut N.D."/>
            <person name="Whitaker R.J."/>
        </authorList>
    </citation>
    <scope>NUCLEOTIDE SEQUENCE [LARGE SCALE GENOMIC DNA]</scope>
</reference>
<keyword evidence="3" id="KW-1185">Reference proteome</keyword>
<dbReference type="RefSeq" id="YP_009362728.1">
    <property type="nucleotide sequence ID" value="NC_034623.1"/>
</dbReference>
<keyword evidence="1" id="KW-0472">Membrane</keyword>
<dbReference type="KEGG" id="vg:32878630"/>
<accession>A0A1X9SJQ1</accession>
<protein>
    <submittedName>
        <fullName evidence="2">Uncharacterized protein</fullName>
    </submittedName>
</protein>
<evidence type="ECO:0000313" key="2">
    <source>
        <dbReference type="EMBL" id="ARQ96461.1"/>
    </source>
</evidence>
<feature type="transmembrane region" description="Helical" evidence="1">
    <location>
        <begin position="30"/>
        <end position="46"/>
    </location>
</feature>
<proteinExistence type="predicted"/>
<evidence type="ECO:0000313" key="3">
    <source>
        <dbReference type="Proteomes" id="UP000201526"/>
    </source>
</evidence>
<dbReference type="EMBL" id="KY744229">
    <property type="protein sequence ID" value="ARQ96461.1"/>
    <property type="molecule type" value="Genomic_DNA"/>
</dbReference>
<sequence>MSKIIKHVTTHKFKLKNDNLKAIEKLEKNNYFFLILINFIFLRSWMRN</sequence>